<dbReference type="Pfam" id="PF14462">
    <property type="entry name" value="Prok-E2_E"/>
    <property type="match status" value="1"/>
</dbReference>
<dbReference type="EMBL" id="AP021861">
    <property type="protein sequence ID" value="BBO34175.1"/>
    <property type="molecule type" value="Genomic_DNA"/>
</dbReference>
<dbReference type="InterPro" id="IPR025701">
    <property type="entry name" value="UBQ-conjugat_E2_E"/>
</dbReference>
<reference evidence="2" key="1">
    <citation type="submission" date="2019-10" db="EMBL/GenBank/DDBJ databases">
        <title>Lacipirellula parvula gen. nov., sp. nov., representing a lineage of planctomycetes widespread in freshwater anoxic habitats, and description of the family Lacipirellulaceae.</title>
        <authorList>
            <person name="Dedysh S.N."/>
            <person name="Kulichevskaya I.S."/>
            <person name="Beletsky A.V."/>
            <person name="Rakitin A.L."/>
            <person name="Mardanov A.V."/>
            <person name="Ivanova A.A."/>
            <person name="Saltykova V.X."/>
            <person name="Rijpstra W.I.C."/>
            <person name="Sinninghe Damste J.S."/>
            <person name="Ravin N.V."/>
        </authorList>
    </citation>
    <scope>NUCLEOTIDE SEQUENCE [LARGE SCALE GENOMIC DNA]</scope>
    <source>
        <strain evidence="2">PX69</strain>
    </source>
</reference>
<name>A0A5K7XCS2_9BACT</name>
<protein>
    <recommendedName>
        <fullName evidence="3">Multi-ubiquitin domain-containing protein</fullName>
    </recommendedName>
</protein>
<sequence length="373" mass="40934">MKKEAVLNAVGPVKGGSHNRATGKWAASIDDVTVPMPQRRVPVALAKELASVPSDYVLVRDHNSPNDVVFDDGDMIDLAEGNVFYRLKRCEVTGRGACQEIAKRAWFLNDVSEITIRPELSGETLRSLFSLSTHSDVLRDVDGTHDVPIAIDATALFEDGPVFISREVHAELKITVSSRIFSEAQGVKSRMTGLEIAALVYPDKPGDTRVWFVSDGNREVALDETVCIKGCEVFDVVRKEVTGGFERSRIDREIDLLASSGQRVTVLTGPDVVIFHDLRTHPGRNFGTTDVLVPVPGGYPAQMLDLAYLRTDSPLIGKVKGQPQEVLTTALGCTWRQISYHPHNGGGGPAWDPTVHGFHTYVVEVMSWLHDLQ</sequence>
<accession>A0A5K7XCS2</accession>
<evidence type="ECO:0000313" key="1">
    <source>
        <dbReference type="EMBL" id="BBO34175.1"/>
    </source>
</evidence>
<evidence type="ECO:0000313" key="2">
    <source>
        <dbReference type="Proteomes" id="UP000326837"/>
    </source>
</evidence>
<gene>
    <name evidence="1" type="ORF">PLANPX_3787</name>
</gene>
<dbReference type="Proteomes" id="UP000326837">
    <property type="component" value="Chromosome"/>
</dbReference>
<evidence type="ECO:0008006" key="3">
    <source>
        <dbReference type="Google" id="ProtNLM"/>
    </source>
</evidence>
<organism evidence="1 2">
    <name type="scientific">Lacipirellula parvula</name>
    <dbReference type="NCBI Taxonomy" id="2650471"/>
    <lineage>
        <taxon>Bacteria</taxon>
        <taxon>Pseudomonadati</taxon>
        <taxon>Planctomycetota</taxon>
        <taxon>Planctomycetia</taxon>
        <taxon>Pirellulales</taxon>
        <taxon>Lacipirellulaceae</taxon>
        <taxon>Lacipirellula</taxon>
    </lineage>
</organism>
<keyword evidence="2" id="KW-1185">Reference proteome</keyword>
<dbReference type="AlphaFoldDB" id="A0A5K7XCS2"/>
<dbReference type="KEGG" id="lpav:PLANPX_3787"/>
<dbReference type="RefSeq" id="WP_172992115.1">
    <property type="nucleotide sequence ID" value="NZ_AP021861.1"/>
</dbReference>
<proteinExistence type="predicted"/>